<evidence type="ECO:0008006" key="4">
    <source>
        <dbReference type="Google" id="ProtNLM"/>
    </source>
</evidence>
<sequence>SYSSIRGQILLIDPIPSANRAYPLVLQEERQRVVSSLRNVIQEAAALADKRNPNAQENRDSRNYGKKKERPKCEHCGWVGHTIDRCCHIHGFPPDYRGRKPDSSKISANNVSSIPTEKKEPSSGLPFTQEQCQQLLSLLNNANKPQSMAHHVGNKSTMSNLSGKFFCLSSYFTHTPWIVDSGATDHMAVKDPKWRNAMQEEINALEANQTWTLTPLPSGKKPVGCK</sequence>
<dbReference type="PANTHER" id="PTHR34222">
    <property type="entry name" value="GAG_PRE-INTEGRS DOMAIN-CONTAINING PROTEIN"/>
    <property type="match status" value="1"/>
</dbReference>
<evidence type="ECO:0000256" key="1">
    <source>
        <dbReference type="SAM" id="MobiDB-lite"/>
    </source>
</evidence>
<dbReference type="EMBL" id="JXTB01000556">
    <property type="protein sequence ID" value="PON36714.1"/>
    <property type="molecule type" value="Genomic_DNA"/>
</dbReference>
<feature type="region of interest" description="Disordered" evidence="1">
    <location>
        <begin position="48"/>
        <end position="69"/>
    </location>
</feature>
<evidence type="ECO:0000313" key="3">
    <source>
        <dbReference type="Proteomes" id="UP000237105"/>
    </source>
</evidence>
<comment type="caution">
    <text evidence="2">The sequence shown here is derived from an EMBL/GenBank/DDBJ whole genome shotgun (WGS) entry which is preliminary data.</text>
</comment>
<proteinExistence type="predicted"/>
<feature type="region of interest" description="Disordered" evidence="1">
    <location>
        <begin position="98"/>
        <end position="125"/>
    </location>
</feature>
<name>A0A2P5AJN5_PARAD</name>
<accession>A0A2P5AJN5</accession>
<feature type="compositionally biased region" description="Polar residues" evidence="1">
    <location>
        <begin position="104"/>
        <end position="115"/>
    </location>
</feature>
<protein>
    <recommendedName>
        <fullName evidence="4">Zinc finger, CCHC-type</fullName>
    </recommendedName>
</protein>
<feature type="compositionally biased region" description="Basic and acidic residues" evidence="1">
    <location>
        <begin position="48"/>
        <end position="63"/>
    </location>
</feature>
<dbReference type="PANTHER" id="PTHR34222:SF99">
    <property type="entry name" value="PROTEIN, PUTATIVE-RELATED"/>
    <property type="match status" value="1"/>
</dbReference>
<dbReference type="Proteomes" id="UP000237105">
    <property type="component" value="Unassembled WGS sequence"/>
</dbReference>
<keyword evidence="3" id="KW-1185">Reference proteome</keyword>
<evidence type="ECO:0000313" key="2">
    <source>
        <dbReference type="EMBL" id="PON36714.1"/>
    </source>
</evidence>
<dbReference type="OrthoDB" id="1742189at2759"/>
<reference evidence="3" key="1">
    <citation type="submission" date="2016-06" db="EMBL/GenBank/DDBJ databases">
        <title>Parallel loss of symbiosis genes in relatives of nitrogen-fixing non-legume Parasponia.</title>
        <authorList>
            <person name="Van Velzen R."/>
            <person name="Holmer R."/>
            <person name="Bu F."/>
            <person name="Rutten L."/>
            <person name="Van Zeijl A."/>
            <person name="Liu W."/>
            <person name="Santuari L."/>
            <person name="Cao Q."/>
            <person name="Sharma T."/>
            <person name="Shen D."/>
            <person name="Roswanjaya Y."/>
            <person name="Wardhani T."/>
            <person name="Kalhor M.S."/>
            <person name="Jansen J."/>
            <person name="Van den Hoogen J."/>
            <person name="Gungor B."/>
            <person name="Hartog M."/>
            <person name="Hontelez J."/>
            <person name="Verver J."/>
            <person name="Yang W.-C."/>
            <person name="Schijlen E."/>
            <person name="Repin R."/>
            <person name="Schilthuizen M."/>
            <person name="Schranz E."/>
            <person name="Heidstra R."/>
            <person name="Miyata K."/>
            <person name="Fedorova E."/>
            <person name="Kohlen W."/>
            <person name="Bisseling T."/>
            <person name="Smit S."/>
            <person name="Geurts R."/>
        </authorList>
    </citation>
    <scope>NUCLEOTIDE SEQUENCE [LARGE SCALE GENOMIC DNA]</scope>
    <source>
        <strain evidence="3">cv. WU1-14</strain>
    </source>
</reference>
<dbReference type="AlphaFoldDB" id="A0A2P5AJN5"/>
<feature type="non-terminal residue" evidence="2">
    <location>
        <position position="1"/>
    </location>
</feature>
<gene>
    <name evidence="2" type="ORF">PanWU01x14_326150</name>
</gene>
<organism evidence="2 3">
    <name type="scientific">Parasponia andersonii</name>
    <name type="common">Sponia andersonii</name>
    <dbReference type="NCBI Taxonomy" id="3476"/>
    <lineage>
        <taxon>Eukaryota</taxon>
        <taxon>Viridiplantae</taxon>
        <taxon>Streptophyta</taxon>
        <taxon>Embryophyta</taxon>
        <taxon>Tracheophyta</taxon>
        <taxon>Spermatophyta</taxon>
        <taxon>Magnoliopsida</taxon>
        <taxon>eudicotyledons</taxon>
        <taxon>Gunneridae</taxon>
        <taxon>Pentapetalae</taxon>
        <taxon>rosids</taxon>
        <taxon>fabids</taxon>
        <taxon>Rosales</taxon>
        <taxon>Cannabaceae</taxon>
        <taxon>Parasponia</taxon>
    </lineage>
</organism>